<evidence type="ECO:0000256" key="1">
    <source>
        <dbReference type="ARBA" id="ARBA00006360"/>
    </source>
</evidence>
<keyword evidence="12" id="KW-0175">Coiled coil</keyword>
<dbReference type="GO" id="GO:0005524">
    <property type="term" value="F:ATP binding"/>
    <property type="evidence" value="ECO:0007669"/>
    <property type="project" value="UniProtKB-KW"/>
</dbReference>
<dbReference type="Gene3D" id="1.10.8.60">
    <property type="match status" value="1"/>
</dbReference>
<evidence type="ECO:0000256" key="13">
    <source>
        <dbReference type="SAM" id="MobiDB-lite"/>
    </source>
</evidence>
<dbReference type="CDD" id="cd18137">
    <property type="entry name" value="HLD_clamp_pol_III_gamma_tau"/>
    <property type="match status" value="1"/>
</dbReference>
<evidence type="ECO:0000256" key="11">
    <source>
        <dbReference type="ARBA" id="ARBA00049244"/>
    </source>
</evidence>
<proteinExistence type="inferred from homology"/>
<dbReference type="SMART" id="SM00382">
    <property type="entry name" value="AAA"/>
    <property type="match status" value="1"/>
</dbReference>
<keyword evidence="5" id="KW-0235">DNA replication</keyword>
<evidence type="ECO:0000259" key="14">
    <source>
        <dbReference type="SMART" id="SM00382"/>
    </source>
</evidence>
<dbReference type="SUPFAM" id="SSF52540">
    <property type="entry name" value="P-loop containing nucleoside triphosphate hydrolases"/>
    <property type="match status" value="1"/>
</dbReference>
<dbReference type="InterPro" id="IPR012763">
    <property type="entry name" value="DNA_pol_III_sug/sutau_N"/>
</dbReference>
<evidence type="ECO:0000256" key="10">
    <source>
        <dbReference type="ARBA" id="ARBA00022932"/>
    </source>
</evidence>
<dbReference type="SUPFAM" id="SSF48019">
    <property type="entry name" value="post-AAA+ oligomerization domain-like"/>
    <property type="match status" value="1"/>
</dbReference>
<comment type="caution">
    <text evidence="15">The sequence shown here is derived from an EMBL/GenBank/DDBJ whole genome shotgun (WGS) entry which is preliminary data.</text>
</comment>
<dbReference type="AlphaFoldDB" id="A0A4Y7RHL2"/>
<reference evidence="15 16" key="1">
    <citation type="journal article" date="2018" name="Environ. Microbiol.">
        <title>Novel energy conservation strategies and behaviour of Pelotomaculum schinkii driving syntrophic propionate catabolism.</title>
        <authorList>
            <person name="Hidalgo-Ahumada C.A.P."/>
            <person name="Nobu M.K."/>
            <person name="Narihiro T."/>
            <person name="Tamaki H."/>
            <person name="Liu W.T."/>
            <person name="Kamagata Y."/>
            <person name="Stams A.J.M."/>
            <person name="Imachi H."/>
            <person name="Sousa D.Z."/>
        </authorList>
    </citation>
    <scope>NUCLEOTIDE SEQUENCE [LARGE SCALE GENOMIC DNA]</scope>
    <source>
        <strain evidence="15 16">HH</strain>
    </source>
</reference>
<dbReference type="GO" id="GO:0046872">
    <property type="term" value="F:metal ion binding"/>
    <property type="evidence" value="ECO:0007669"/>
    <property type="project" value="UniProtKB-KW"/>
</dbReference>
<dbReference type="GO" id="GO:0009360">
    <property type="term" value="C:DNA polymerase III complex"/>
    <property type="evidence" value="ECO:0007669"/>
    <property type="project" value="InterPro"/>
</dbReference>
<dbReference type="EMBL" id="QFGA01000001">
    <property type="protein sequence ID" value="TEB08498.1"/>
    <property type="molecule type" value="Genomic_DNA"/>
</dbReference>
<dbReference type="FunFam" id="3.40.50.300:FF:000014">
    <property type="entry name" value="DNA polymerase III subunit gamma/tau"/>
    <property type="match status" value="1"/>
</dbReference>
<accession>A0A4Y7RHL2</accession>
<dbReference type="FunFam" id="1.10.8.60:FF:000013">
    <property type="entry name" value="DNA polymerase III subunit gamma/tau"/>
    <property type="match status" value="1"/>
</dbReference>
<evidence type="ECO:0000256" key="8">
    <source>
        <dbReference type="ARBA" id="ARBA00022833"/>
    </source>
</evidence>
<feature type="coiled-coil region" evidence="12">
    <location>
        <begin position="388"/>
        <end position="415"/>
    </location>
</feature>
<dbReference type="NCBIfam" id="NF004046">
    <property type="entry name" value="PRK05563.1"/>
    <property type="match status" value="1"/>
</dbReference>
<dbReference type="Pfam" id="PF12169">
    <property type="entry name" value="DNA_pol3_gamma3"/>
    <property type="match status" value="1"/>
</dbReference>
<feature type="compositionally biased region" description="Basic and acidic residues" evidence="13">
    <location>
        <begin position="437"/>
        <end position="450"/>
    </location>
</feature>
<dbReference type="InterPro" id="IPR022754">
    <property type="entry name" value="DNA_pol_III_gamma-3"/>
</dbReference>
<sequence>MQNYVHVNPHSHLKTAQNIILRVDGLERNLMMAYRALYREWRPQAFGAIIGQDHITRTLKNAVEAGRVGHAYLFCGARGTGKTTTAKVLAKALNCLQPVGPEPCNRCDNCIAVTEGFSVDVIEIDAASNRGIDEIRDLREKVQFTPSTGRFRVYIIDEVHMLTNEAFNALLKTLEEPPRHAVLILATTEPHKIPLTILSRCQRFDFKRITPAGIIGRLKEVAAGAQLEVEDEALRLIARAAEGGLRDALSLLDQAAAFGSLTITAEDVHNLLGTVRVDALNKMAGYLAAGEAGAALRLAGQLTAEGKDLRLFAREMAAYLRALLLEKIAPGSNAQEAWDTTGLRACMAQFNEERLVKSVEIMAAAEQEMKWSTLPGIALELALIKACRQAGGEDLASLTARLNALEEKLSKLGADGVVYGERPVREPAPNSKAMEPGLKKRDPSGLEKDAGVSSTPLHAERKGRPGSVPAKVAYQPAPSSQEAVQNMPTQPEPEAGGLVGLEEVKKLWPEILEVVRKERLPLYHNYLKAVPLAVKGRGLVVGFPEGDELGREIAELPDNKNYLAGLLSRFFKGEWQLVFKHYQGKISIPEPRQAPKPAIVDVKKQFGGEEIELEEGSDKLF</sequence>
<keyword evidence="9" id="KW-0067">ATP-binding</keyword>
<dbReference type="InterPro" id="IPR045085">
    <property type="entry name" value="HLD_clamp_pol_III_gamma_tau"/>
</dbReference>
<evidence type="ECO:0000256" key="3">
    <source>
        <dbReference type="ARBA" id="ARBA00022679"/>
    </source>
</evidence>
<dbReference type="Pfam" id="PF22608">
    <property type="entry name" value="DNAX_ATPase_lid"/>
    <property type="match status" value="1"/>
</dbReference>
<dbReference type="NCBIfam" id="TIGR02397">
    <property type="entry name" value="dnaX_nterm"/>
    <property type="match status" value="1"/>
</dbReference>
<comment type="similarity">
    <text evidence="1">Belongs to the DnaX/STICHEL family.</text>
</comment>
<name>A0A4Y7RHL2_9FIRM</name>
<dbReference type="InterPro" id="IPR050238">
    <property type="entry name" value="DNA_Rep/Repair_Clamp_Loader"/>
</dbReference>
<feature type="domain" description="AAA+ ATPase" evidence="14">
    <location>
        <begin position="68"/>
        <end position="210"/>
    </location>
</feature>
<dbReference type="GO" id="GO:0006261">
    <property type="term" value="P:DNA-templated DNA replication"/>
    <property type="evidence" value="ECO:0007669"/>
    <property type="project" value="TreeGrafter"/>
</dbReference>
<feature type="compositionally biased region" description="Polar residues" evidence="13">
    <location>
        <begin position="477"/>
        <end position="489"/>
    </location>
</feature>
<comment type="catalytic activity">
    <reaction evidence="11">
        <text>DNA(n) + a 2'-deoxyribonucleoside 5'-triphosphate = DNA(n+1) + diphosphate</text>
        <dbReference type="Rhea" id="RHEA:22508"/>
        <dbReference type="Rhea" id="RHEA-COMP:17339"/>
        <dbReference type="Rhea" id="RHEA-COMP:17340"/>
        <dbReference type="ChEBI" id="CHEBI:33019"/>
        <dbReference type="ChEBI" id="CHEBI:61560"/>
        <dbReference type="ChEBI" id="CHEBI:173112"/>
        <dbReference type="EC" id="2.7.7.7"/>
    </reaction>
</comment>
<dbReference type="Proteomes" id="UP000298324">
    <property type="component" value="Unassembled WGS sequence"/>
</dbReference>
<dbReference type="EC" id="2.7.7.7" evidence="2"/>
<protein>
    <recommendedName>
        <fullName evidence="2">DNA-directed DNA polymerase</fullName>
        <ecNumber evidence="2">2.7.7.7</ecNumber>
    </recommendedName>
</protein>
<keyword evidence="16" id="KW-1185">Reference proteome</keyword>
<dbReference type="InterPro" id="IPR008921">
    <property type="entry name" value="DNA_pol3_clamp-load_cplx_C"/>
</dbReference>
<dbReference type="Gene3D" id="1.20.272.10">
    <property type="match status" value="1"/>
</dbReference>
<dbReference type="PANTHER" id="PTHR11669">
    <property type="entry name" value="REPLICATION FACTOR C / DNA POLYMERASE III GAMMA-TAU SUBUNIT"/>
    <property type="match status" value="1"/>
</dbReference>
<evidence type="ECO:0000313" key="16">
    <source>
        <dbReference type="Proteomes" id="UP000298324"/>
    </source>
</evidence>
<keyword evidence="4 15" id="KW-0548">Nucleotidyltransferase</keyword>
<dbReference type="InterPro" id="IPR001270">
    <property type="entry name" value="ClpA/B"/>
</dbReference>
<dbReference type="Gene3D" id="3.40.50.300">
    <property type="entry name" value="P-loop containing nucleotide triphosphate hydrolases"/>
    <property type="match status" value="1"/>
</dbReference>
<keyword evidence="3 15" id="KW-0808">Transferase</keyword>
<organism evidence="15 16">
    <name type="scientific">Pelotomaculum schinkii</name>
    <dbReference type="NCBI Taxonomy" id="78350"/>
    <lineage>
        <taxon>Bacteria</taxon>
        <taxon>Bacillati</taxon>
        <taxon>Bacillota</taxon>
        <taxon>Clostridia</taxon>
        <taxon>Eubacteriales</taxon>
        <taxon>Desulfotomaculaceae</taxon>
        <taxon>Pelotomaculum</taxon>
    </lineage>
</organism>
<dbReference type="PRINTS" id="PR00300">
    <property type="entry name" value="CLPPROTEASEA"/>
</dbReference>
<dbReference type="InterPro" id="IPR027417">
    <property type="entry name" value="P-loop_NTPase"/>
</dbReference>
<keyword evidence="7" id="KW-0547">Nucleotide-binding</keyword>
<dbReference type="Pfam" id="PF13177">
    <property type="entry name" value="DNA_pol3_delta2"/>
    <property type="match status" value="1"/>
</dbReference>
<keyword evidence="10" id="KW-0239">DNA-directed DNA polymerase</keyword>
<evidence type="ECO:0000256" key="2">
    <source>
        <dbReference type="ARBA" id="ARBA00012417"/>
    </source>
</evidence>
<dbReference type="PANTHER" id="PTHR11669:SF0">
    <property type="entry name" value="PROTEIN STICHEL-LIKE 2"/>
    <property type="match status" value="1"/>
</dbReference>
<evidence type="ECO:0000256" key="12">
    <source>
        <dbReference type="SAM" id="Coils"/>
    </source>
</evidence>
<dbReference type="InterPro" id="IPR003593">
    <property type="entry name" value="AAA+_ATPase"/>
</dbReference>
<keyword evidence="6" id="KW-0479">Metal-binding</keyword>
<evidence type="ECO:0000256" key="7">
    <source>
        <dbReference type="ARBA" id="ARBA00022741"/>
    </source>
</evidence>
<evidence type="ECO:0000256" key="4">
    <source>
        <dbReference type="ARBA" id="ARBA00022695"/>
    </source>
</evidence>
<evidence type="ECO:0000256" key="6">
    <source>
        <dbReference type="ARBA" id="ARBA00022723"/>
    </source>
</evidence>
<evidence type="ECO:0000256" key="9">
    <source>
        <dbReference type="ARBA" id="ARBA00022840"/>
    </source>
</evidence>
<gene>
    <name evidence="15" type="primary">dnaX_2</name>
    <name evidence="15" type="ORF">Psch_02061</name>
</gene>
<evidence type="ECO:0000313" key="15">
    <source>
        <dbReference type="EMBL" id="TEB08498.1"/>
    </source>
</evidence>
<dbReference type="CDD" id="cd00009">
    <property type="entry name" value="AAA"/>
    <property type="match status" value="1"/>
</dbReference>
<feature type="region of interest" description="Disordered" evidence="13">
    <location>
        <begin position="420"/>
        <end position="496"/>
    </location>
</feature>
<keyword evidence="8" id="KW-0862">Zinc</keyword>
<dbReference type="GO" id="GO:0003887">
    <property type="term" value="F:DNA-directed DNA polymerase activity"/>
    <property type="evidence" value="ECO:0007669"/>
    <property type="project" value="UniProtKB-KW"/>
</dbReference>
<dbReference type="GO" id="GO:0003677">
    <property type="term" value="F:DNA binding"/>
    <property type="evidence" value="ECO:0007669"/>
    <property type="project" value="InterPro"/>
</dbReference>
<evidence type="ECO:0000256" key="5">
    <source>
        <dbReference type="ARBA" id="ARBA00022705"/>
    </source>
</evidence>